<evidence type="ECO:0008006" key="4">
    <source>
        <dbReference type="Google" id="ProtNLM"/>
    </source>
</evidence>
<keyword evidence="1" id="KW-1133">Transmembrane helix</keyword>
<gene>
    <name evidence="2" type="ORF">GCM10023196_099750</name>
</gene>
<keyword evidence="1" id="KW-0812">Transmembrane</keyword>
<evidence type="ECO:0000313" key="3">
    <source>
        <dbReference type="Proteomes" id="UP001501442"/>
    </source>
</evidence>
<dbReference type="Proteomes" id="UP001501442">
    <property type="component" value="Unassembled WGS sequence"/>
</dbReference>
<evidence type="ECO:0000313" key="2">
    <source>
        <dbReference type="EMBL" id="GAA4639174.1"/>
    </source>
</evidence>
<comment type="caution">
    <text evidence="2">The sequence shown here is derived from an EMBL/GenBank/DDBJ whole genome shotgun (WGS) entry which is preliminary data.</text>
</comment>
<proteinExistence type="predicted"/>
<dbReference type="EMBL" id="BAABHK010000026">
    <property type="protein sequence ID" value="GAA4639174.1"/>
    <property type="molecule type" value="Genomic_DNA"/>
</dbReference>
<organism evidence="2 3">
    <name type="scientific">Actinoallomurus vinaceus</name>
    <dbReference type="NCBI Taxonomy" id="1080074"/>
    <lineage>
        <taxon>Bacteria</taxon>
        <taxon>Bacillati</taxon>
        <taxon>Actinomycetota</taxon>
        <taxon>Actinomycetes</taxon>
        <taxon>Streptosporangiales</taxon>
        <taxon>Thermomonosporaceae</taxon>
        <taxon>Actinoallomurus</taxon>
    </lineage>
</organism>
<evidence type="ECO:0000256" key="1">
    <source>
        <dbReference type="SAM" id="Phobius"/>
    </source>
</evidence>
<feature type="transmembrane region" description="Helical" evidence="1">
    <location>
        <begin position="136"/>
        <end position="153"/>
    </location>
</feature>
<accession>A0ABP8UWM2</accession>
<feature type="transmembrane region" description="Helical" evidence="1">
    <location>
        <begin position="93"/>
        <end position="116"/>
    </location>
</feature>
<sequence>MRRTGVNEGPGCLTVPALIIVVPIRLLWELLALIGRAVGRYVLRPIGWLVYQVLLRPLGWLIRVLIVIPLRWVGTAILAPLGRAIYRYLLRPIGRGLAWCLAIALVPFAYAAHWIGRAMVALWRAVRPVLAAVGRGIAYVWRLAGIVLFHILVRPVRWVWRTFVRPVLRALAWAWRVTVLTPARWVRVNVLKPAGAAVRSAFRALGLDTRRP</sequence>
<keyword evidence="3" id="KW-1185">Reference proteome</keyword>
<protein>
    <recommendedName>
        <fullName evidence="4">Integral membrane protein</fullName>
    </recommendedName>
</protein>
<keyword evidence="1" id="KW-0472">Membrane</keyword>
<reference evidence="3" key="1">
    <citation type="journal article" date="2019" name="Int. J. Syst. Evol. Microbiol.">
        <title>The Global Catalogue of Microorganisms (GCM) 10K type strain sequencing project: providing services to taxonomists for standard genome sequencing and annotation.</title>
        <authorList>
            <consortium name="The Broad Institute Genomics Platform"/>
            <consortium name="The Broad Institute Genome Sequencing Center for Infectious Disease"/>
            <person name="Wu L."/>
            <person name="Ma J."/>
        </authorList>
    </citation>
    <scope>NUCLEOTIDE SEQUENCE [LARGE SCALE GENOMIC DNA]</scope>
    <source>
        <strain evidence="3">JCM 17939</strain>
    </source>
</reference>
<feature type="transmembrane region" description="Helical" evidence="1">
    <location>
        <begin position="12"/>
        <end position="38"/>
    </location>
</feature>
<name>A0ABP8UWM2_9ACTN</name>
<feature type="transmembrane region" description="Helical" evidence="1">
    <location>
        <begin position="58"/>
        <end position="81"/>
    </location>
</feature>